<evidence type="ECO:0000256" key="1">
    <source>
        <dbReference type="SAM" id="SignalP"/>
    </source>
</evidence>
<feature type="signal peptide" evidence="1">
    <location>
        <begin position="1"/>
        <end position="18"/>
    </location>
</feature>
<feature type="chain" id="PRO_5038995627" evidence="1">
    <location>
        <begin position="19"/>
        <end position="94"/>
    </location>
</feature>
<dbReference type="Proteomes" id="UP000828390">
    <property type="component" value="Unassembled WGS sequence"/>
</dbReference>
<evidence type="ECO:0000313" key="3">
    <source>
        <dbReference type="Proteomes" id="UP000828390"/>
    </source>
</evidence>
<protein>
    <submittedName>
        <fullName evidence="2">Uncharacterized protein</fullName>
    </submittedName>
</protein>
<comment type="caution">
    <text evidence="2">The sequence shown here is derived from an EMBL/GenBank/DDBJ whole genome shotgun (WGS) entry which is preliminary data.</text>
</comment>
<organism evidence="2 3">
    <name type="scientific">Dreissena polymorpha</name>
    <name type="common">Zebra mussel</name>
    <name type="synonym">Mytilus polymorpha</name>
    <dbReference type="NCBI Taxonomy" id="45954"/>
    <lineage>
        <taxon>Eukaryota</taxon>
        <taxon>Metazoa</taxon>
        <taxon>Spiralia</taxon>
        <taxon>Lophotrochozoa</taxon>
        <taxon>Mollusca</taxon>
        <taxon>Bivalvia</taxon>
        <taxon>Autobranchia</taxon>
        <taxon>Heteroconchia</taxon>
        <taxon>Euheterodonta</taxon>
        <taxon>Imparidentia</taxon>
        <taxon>Neoheterodontei</taxon>
        <taxon>Myida</taxon>
        <taxon>Dreissenoidea</taxon>
        <taxon>Dreissenidae</taxon>
        <taxon>Dreissena</taxon>
    </lineage>
</organism>
<keyword evidence="1" id="KW-0732">Signal</keyword>
<name>A0A9D3Z2B1_DREPO</name>
<reference evidence="2" key="1">
    <citation type="journal article" date="2019" name="bioRxiv">
        <title>The Genome of the Zebra Mussel, Dreissena polymorpha: A Resource for Invasive Species Research.</title>
        <authorList>
            <person name="McCartney M.A."/>
            <person name="Auch B."/>
            <person name="Kono T."/>
            <person name="Mallez S."/>
            <person name="Zhang Y."/>
            <person name="Obille A."/>
            <person name="Becker A."/>
            <person name="Abrahante J.E."/>
            <person name="Garbe J."/>
            <person name="Badalamenti J.P."/>
            <person name="Herman A."/>
            <person name="Mangelson H."/>
            <person name="Liachko I."/>
            <person name="Sullivan S."/>
            <person name="Sone E.D."/>
            <person name="Koren S."/>
            <person name="Silverstein K.A.T."/>
            <person name="Beckman K.B."/>
            <person name="Gohl D.M."/>
        </authorList>
    </citation>
    <scope>NUCLEOTIDE SEQUENCE</scope>
    <source>
        <strain evidence="2">Duluth1</strain>
        <tissue evidence="2">Whole animal</tissue>
    </source>
</reference>
<reference evidence="2" key="2">
    <citation type="submission" date="2020-11" db="EMBL/GenBank/DDBJ databases">
        <authorList>
            <person name="McCartney M.A."/>
            <person name="Auch B."/>
            <person name="Kono T."/>
            <person name="Mallez S."/>
            <person name="Becker A."/>
            <person name="Gohl D.M."/>
            <person name="Silverstein K.A.T."/>
            <person name="Koren S."/>
            <person name="Bechman K.B."/>
            <person name="Herman A."/>
            <person name="Abrahante J.E."/>
            <person name="Garbe J."/>
        </authorList>
    </citation>
    <scope>NUCLEOTIDE SEQUENCE</scope>
    <source>
        <strain evidence="2">Duluth1</strain>
        <tissue evidence="2">Whole animal</tissue>
    </source>
</reference>
<accession>A0A9D3Z2B1</accession>
<keyword evidence="3" id="KW-1185">Reference proteome</keyword>
<dbReference type="EMBL" id="JAIWYP010000014">
    <property type="protein sequence ID" value="KAH3709345.1"/>
    <property type="molecule type" value="Genomic_DNA"/>
</dbReference>
<evidence type="ECO:0000313" key="2">
    <source>
        <dbReference type="EMBL" id="KAH3709345.1"/>
    </source>
</evidence>
<gene>
    <name evidence="2" type="ORF">DPMN_068807</name>
</gene>
<sequence>MRCVVALVILSVVALNNAEQCTVNGDCRSVNCTTGYHVVCEHKQGAGVVTNGGLCTCALDDLTCTRREDCLDKITCISDGHKHCYDNKCICSRW</sequence>
<dbReference type="AlphaFoldDB" id="A0A9D3Z2B1"/>
<proteinExistence type="predicted"/>